<evidence type="ECO:0000256" key="1">
    <source>
        <dbReference type="SAM" id="Phobius"/>
    </source>
</evidence>
<reference evidence="2 3" key="1">
    <citation type="submission" date="2024-01" db="EMBL/GenBank/DDBJ databases">
        <title>Genome assemblies of Stephania.</title>
        <authorList>
            <person name="Yang L."/>
        </authorList>
    </citation>
    <scope>NUCLEOTIDE SEQUENCE [LARGE SCALE GENOMIC DNA]</scope>
    <source>
        <strain evidence="2">QJT</strain>
        <tissue evidence="2">Leaf</tissue>
    </source>
</reference>
<name>A0AAP0IME5_9MAGN</name>
<accession>A0AAP0IME5</accession>
<dbReference type="Proteomes" id="UP001417504">
    <property type="component" value="Unassembled WGS sequence"/>
</dbReference>
<feature type="transmembrane region" description="Helical" evidence="1">
    <location>
        <begin position="215"/>
        <end position="243"/>
    </location>
</feature>
<protein>
    <submittedName>
        <fullName evidence="2">Uncharacterized protein</fullName>
    </submittedName>
</protein>
<gene>
    <name evidence="2" type="ORF">Sjap_016129</name>
</gene>
<keyword evidence="1" id="KW-0472">Membrane</keyword>
<dbReference type="AlphaFoldDB" id="A0AAP0IME5"/>
<proteinExistence type="predicted"/>
<keyword evidence="1" id="KW-1133">Transmembrane helix</keyword>
<comment type="caution">
    <text evidence="2">The sequence shown here is derived from an EMBL/GenBank/DDBJ whole genome shotgun (WGS) entry which is preliminary data.</text>
</comment>
<sequence>MEFITNHSDDFAFLPAITTENYMKSDLGDVFSSSSSSPTSSSSNEFLLHQDFYDQDYNNLGQFPNLDGSKNMGSFESLSGWGAGNSNNSSLSFDIFETKPVMDGVDGTSDMIHDEKHQQMVNECGFDQLMREDKENCHQNHLIVYHQQENFSSASFVFPDEFALLATNNNQISVNEQKSCMQMLMKGSGRVGKRSHIVKGQWTLEEDRLVKNMNLFFFISFLIMLFFLFFLNFIVLFLFSFFFSFSVLLVH</sequence>
<keyword evidence="1" id="KW-0812">Transmembrane</keyword>
<organism evidence="2 3">
    <name type="scientific">Stephania japonica</name>
    <dbReference type="NCBI Taxonomy" id="461633"/>
    <lineage>
        <taxon>Eukaryota</taxon>
        <taxon>Viridiplantae</taxon>
        <taxon>Streptophyta</taxon>
        <taxon>Embryophyta</taxon>
        <taxon>Tracheophyta</taxon>
        <taxon>Spermatophyta</taxon>
        <taxon>Magnoliopsida</taxon>
        <taxon>Ranunculales</taxon>
        <taxon>Menispermaceae</taxon>
        <taxon>Menispermoideae</taxon>
        <taxon>Cissampelideae</taxon>
        <taxon>Stephania</taxon>
    </lineage>
</organism>
<keyword evidence="3" id="KW-1185">Reference proteome</keyword>
<evidence type="ECO:0000313" key="3">
    <source>
        <dbReference type="Proteomes" id="UP001417504"/>
    </source>
</evidence>
<evidence type="ECO:0000313" key="2">
    <source>
        <dbReference type="EMBL" id="KAK9117182.1"/>
    </source>
</evidence>
<dbReference type="EMBL" id="JBBNAE010000006">
    <property type="protein sequence ID" value="KAK9117182.1"/>
    <property type="molecule type" value="Genomic_DNA"/>
</dbReference>